<comment type="similarity">
    <text evidence="1">Belongs to the TTC38 family.</text>
</comment>
<evidence type="ECO:0000256" key="1">
    <source>
        <dbReference type="ARBA" id="ARBA00005857"/>
    </source>
</evidence>
<keyword evidence="3" id="KW-0677">Repeat</keyword>
<accession>A0A377GD83</accession>
<dbReference type="STRING" id="1094715.GCA_000236165_02363"/>
<gene>
    <name evidence="5" type="ORF">NCTC11370_02518</name>
</gene>
<dbReference type="InterPro" id="IPR011990">
    <property type="entry name" value="TPR-like_helical_dom_sf"/>
</dbReference>
<evidence type="ECO:0000313" key="6">
    <source>
        <dbReference type="Proteomes" id="UP000254554"/>
    </source>
</evidence>
<evidence type="ECO:0000313" key="5">
    <source>
        <dbReference type="EMBL" id="STO22431.1"/>
    </source>
</evidence>
<keyword evidence="4" id="KW-0802">TPR repeat</keyword>
<evidence type="ECO:0000256" key="2">
    <source>
        <dbReference type="ARBA" id="ARBA00019992"/>
    </source>
</evidence>
<dbReference type="AlphaFoldDB" id="A0A377GD83"/>
<dbReference type="InterPro" id="IPR033891">
    <property type="entry name" value="TTC38"/>
</dbReference>
<keyword evidence="6" id="KW-1185">Reference proteome</keyword>
<evidence type="ECO:0000256" key="3">
    <source>
        <dbReference type="ARBA" id="ARBA00022737"/>
    </source>
</evidence>
<sequence>MTLLDAITRFKRIILTWESARCFKRIYNKEKEANFGNPMETNRSLLVTTESLQVIESINHFHQEILGAGREPHFILEAVKNNPENLLLQTYAAAFYLYAQTDPMTVLAKEHLFQAEKFLSSANLREKLTYEAIKAWMNLEYEAALTILTSLTALYPRDTLAAKFAEWLFYCAGQAYKSHNYLCFCERMAAHNQDESHFIAMHSFAAELSGHEAAAQHLAEQALTLNPLTPWAHHTLAHIYLNTNNIAKGIAALETFRESWDKTSTLLRGHNCWHLALFYLALRQADKVMEFYPLIFGTTPEIITEQIDAISLLWRLDMAGLPQLEQFKMLAPYLKENPFTQYIGFNTVHYIYCLARLGQDDLVQKALLAIEAYAKKLPKGYNQTLWLSVVLPLSKGIHAFVNNDFQGANELMAPCISRRTEIGGSDAQSEILAQTYFICLVQTRKQRAAKEFFNFHLGHYKGTPLAEFWFASKIIF</sequence>
<dbReference type="OrthoDB" id="9815900at2"/>
<name>A0A377GD83_9GAMM</name>
<proteinExistence type="inferred from homology"/>
<evidence type="ECO:0000256" key="4">
    <source>
        <dbReference type="ARBA" id="ARBA00022803"/>
    </source>
</evidence>
<dbReference type="EMBL" id="UGGT01000001">
    <property type="protein sequence ID" value="STO22431.1"/>
    <property type="molecule type" value="Genomic_DNA"/>
</dbReference>
<reference evidence="5 6" key="1">
    <citation type="submission" date="2018-06" db="EMBL/GenBank/DDBJ databases">
        <authorList>
            <consortium name="Pathogen Informatics"/>
            <person name="Doyle S."/>
        </authorList>
    </citation>
    <scope>NUCLEOTIDE SEQUENCE [LARGE SCALE GENOMIC DNA]</scope>
    <source>
        <strain evidence="5 6">NCTC11370</strain>
    </source>
</reference>
<organism evidence="5 6">
    <name type="scientific">Fluoribacter dumoffii</name>
    <dbReference type="NCBI Taxonomy" id="463"/>
    <lineage>
        <taxon>Bacteria</taxon>
        <taxon>Pseudomonadati</taxon>
        <taxon>Pseudomonadota</taxon>
        <taxon>Gammaproteobacteria</taxon>
        <taxon>Legionellales</taxon>
        <taxon>Legionellaceae</taxon>
        <taxon>Fluoribacter</taxon>
    </lineage>
</organism>
<dbReference type="SUPFAM" id="SSF48452">
    <property type="entry name" value="TPR-like"/>
    <property type="match status" value="1"/>
</dbReference>
<dbReference type="PANTHER" id="PTHR16263:SF4">
    <property type="entry name" value="TETRATRICOPEPTIDE REPEAT PROTEIN 38"/>
    <property type="match status" value="1"/>
</dbReference>
<dbReference type="Gene3D" id="1.25.40.10">
    <property type="entry name" value="Tetratricopeptide repeat domain"/>
    <property type="match status" value="1"/>
</dbReference>
<dbReference type="Proteomes" id="UP000254554">
    <property type="component" value="Unassembled WGS sequence"/>
</dbReference>
<dbReference type="PANTHER" id="PTHR16263">
    <property type="entry name" value="TETRATRICOPEPTIDE REPEAT PROTEIN 38"/>
    <property type="match status" value="1"/>
</dbReference>
<protein>
    <recommendedName>
        <fullName evidence="2">Tetratricopeptide repeat protein 38</fullName>
    </recommendedName>
</protein>